<keyword evidence="2" id="KW-1185">Reference proteome</keyword>
<comment type="caution">
    <text evidence="1">The sequence shown here is derived from an EMBL/GenBank/DDBJ whole genome shotgun (WGS) entry which is preliminary data.</text>
</comment>
<gene>
    <name evidence="1" type="ORF">ATANTOWER_027386</name>
</gene>
<evidence type="ECO:0000313" key="1">
    <source>
        <dbReference type="EMBL" id="MED6256491.1"/>
    </source>
</evidence>
<evidence type="ECO:0000313" key="2">
    <source>
        <dbReference type="Proteomes" id="UP001345963"/>
    </source>
</evidence>
<accession>A0ABU7C0S3</accession>
<dbReference type="EMBL" id="JAHUTI010075513">
    <property type="protein sequence ID" value="MED6256491.1"/>
    <property type="molecule type" value="Genomic_DNA"/>
</dbReference>
<name>A0ABU7C0S3_9TELE</name>
<reference evidence="1 2" key="1">
    <citation type="submission" date="2021-07" db="EMBL/GenBank/DDBJ databases">
        <authorList>
            <person name="Palmer J.M."/>
        </authorList>
    </citation>
    <scope>NUCLEOTIDE SEQUENCE [LARGE SCALE GENOMIC DNA]</scope>
    <source>
        <strain evidence="1 2">AT_MEX2019</strain>
        <tissue evidence="1">Muscle</tissue>
    </source>
</reference>
<proteinExistence type="predicted"/>
<sequence>MPSGYLHPSSHNKIRQAQGGLAIWITGTFTAGLARQLLQRARTNGSVWVVLDFCKINNQCCSHFVCLLSENNKSKGL</sequence>
<organism evidence="1 2">
    <name type="scientific">Ataeniobius toweri</name>
    <dbReference type="NCBI Taxonomy" id="208326"/>
    <lineage>
        <taxon>Eukaryota</taxon>
        <taxon>Metazoa</taxon>
        <taxon>Chordata</taxon>
        <taxon>Craniata</taxon>
        <taxon>Vertebrata</taxon>
        <taxon>Euteleostomi</taxon>
        <taxon>Actinopterygii</taxon>
        <taxon>Neopterygii</taxon>
        <taxon>Teleostei</taxon>
        <taxon>Neoteleostei</taxon>
        <taxon>Acanthomorphata</taxon>
        <taxon>Ovalentaria</taxon>
        <taxon>Atherinomorphae</taxon>
        <taxon>Cyprinodontiformes</taxon>
        <taxon>Goodeidae</taxon>
        <taxon>Ataeniobius</taxon>
    </lineage>
</organism>
<dbReference type="Proteomes" id="UP001345963">
    <property type="component" value="Unassembled WGS sequence"/>
</dbReference>
<protein>
    <submittedName>
        <fullName evidence="1">Uncharacterized protein</fullName>
    </submittedName>
</protein>